<dbReference type="Pfam" id="PF07282">
    <property type="entry name" value="Cas12f1-like_TNB"/>
    <property type="match status" value="1"/>
</dbReference>
<keyword evidence="4" id="KW-1185">Reference proteome</keyword>
<protein>
    <recommendedName>
        <fullName evidence="2">Cas12f1-like TNB domain-containing protein</fullName>
    </recommendedName>
</protein>
<keyword evidence="1" id="KW-0238">DNA-binding</keyword>
<accession>A0ABN1KJU4</accession>
<dbReference type="InterPro" id="IPR051399">
    <property type="entry name" value="RNA-guided_DNA_endo/Transpos"/>
</dbReference>
<dbReference type="InterPro" id="IPR010095">
    <property type="entry name" value="Cas12f1-like_TNB"/>
</dbReference>
<comment type="caution">
    <text evidence="3">The sequence shown here is derived from an EMBL/GenBank/DDBJ whole genome shotgun (WGS) entry which is preliminary data.</text>
</comment>
<evidence type="ECO:0000259" key="2">
    <source>
        <dbReference type="Pfam" id="PF07282"/>
    </source>
</evidence>
<feature type="domain" description="Cas12f1-like TNB" evidence="2">
    <location>
        <begin position="355"/>
        <end position="421"/>
    </location>
</feature>
<dbReference type="NCBIfam" id="TIGR01766">
    <property type="entry name" value="IS200/IS605 family accessory protein TnpB-like domain"/>
    <property type="match status" value="1"/>
</dbReference>
<reference evidence="3 4" key="1">
    <citation type="journal article" date="2019" name="Int. J. Syst. Evol. Microbiol.">
        <title>The Global Catalogue of Microorganisms (GCM) 10K type strain sequencing project: providing services to taxonomists for standard genome sequencing and annotation.</title>
        <authorList>
            <consortium name="The Broad Institute Genomics Platform"/>
            <consortium name="The Broad Institute Genome Sequencing Center for Infectious Disease"/>
            <person name="Wu L."/>
            <person name="Ma J."/>
        </authorList>
    </citation>
    <scope>NUCLEOTIDE SEQUENCE [LARGE SCALE GENOMIC DNA]</scope>
    <source>
        <strain evidence="3 4">JCM 1417</strain>
    </source>
</reference>
<organism evidence="3 4">
    <name type="scientific">Clostridium subterminale</name>
    <dbReference type="NCBI Taxonomy" id="1550"/>
    <lineage>
        <taxon>Bacteria</taxon>
        <taxon>Bacillati</taxon>
        <taxon>Bacillota</taxon>
        <taxon>Clostridia</taxon>
        <taxon>Eubacteriales</taxon>
        <taxon>Clostridiaceae</taxon>
        <taxon>Clostridium</taxon>
    </lineage>
</organism>
<sequence>MKKTKKEICRVMKYEIKPVDYTTEEWDILYSRILKETNYLLNKTTCLCWEYENLASQYIKNVSYDKNRMNEILDYTDLQGFCYDKLKNESIMYSSNLSATIKLGADKWNNDIEDIRNGLKSPSVFNKKDFPIEVAGNTIEIYNENNKYYSNIKMINLNYKKERNKESTSVLFEMIVKDNTQKVILHRILDGTYKVAGSKMQIRKKRNKAWYDLILTYKFEVDSVKELDKSNILGIDLGVKKACVGAFNNSLDRFFIDGSEISEFKRKTESRKVALQRQSKYCGKGRLNRGYKTRMKPLENVNNKISNFRDTTNHKYAKHIVNQALKHGCGVIQMEDLSGIKKSDKNSKFLDSWSYDDLQRKIKNKAEKYNIEVRKVSPLYTSQMCSCCGYIHKENRKNQSNFMCINCGAKRNADYNASLNIAQENIKVKIKIQSYIQDLFKENYIDKFPMKKIMDVEGGVELYNAVEKFLKLHYDLKSVQNKEKINKINDRILRQTEIIDKIYENMK</sequence>
<gene>
    <name evidence="3" type="ORF">GCM10008908_09450</name>
</gene>
<name>A0ABN1KJU4_CLOSU</name>
<dbReference type="NCBIfam" id="NF040570">
    <property type="entry name" value="guided_TnpB"/>
    <property type="match status" value="1"/>
</dbReference>
<evidence type="ECO:0000256" key="1">
    <source>
        <dbReference type="ARBA" id="ARBA00023125"/>
    </source>
</evidence>
<dbReference type="Proteomes" id="UP001501047">
    <property type="component" value="Unassembled WGS sequence"/>
</dbReference>
<dbReference type="EMBL" id="BAAACI010000001">
    <property type="protein sequence ID" value="GAA0768746.1"/>
    <property type="molecule type" value="Genomic_DNA"/>
</dbReference>
<dbReference type="PANTHER" id="PTHR30405:SF26">
    <property type="entry name" value="TRANSPOSASE, PROBABLY IS605-TNPB FAMILY"/>
    <property type="match status" value="1"/>
</dbReference>
<proteinExistence type="predicted"/>
<evidence type="ECO:0000313" key="4">
    <source>
        <dbReference type="Proteomes" id="UP001501047"/>
    </source>
</evidence>
<dbReference type="PANTHER" id="PTHR30405">
    <property type="entry name" value="TRANSPOSASE"/>
    <property type="match status" value="1"/>
</dbReference>
<evidence type="ECO:0000313" key="3">
    <source>
        <dbReference type="EMBL" id="GAA0768746.1"/>
    </source>
</evidence>
<dbReference type="RefSeq" id="WP_343824094.1">
    <property type="nucleotide sequence ID" value="NZ_BAAACI010000001.1"/>
</dbReference>